<name>A0A1J8QA40_9AGAM</name>
<reference evidence="1 2" key="1">
    <citation type="submission" date="2016-03" db="EMBL/GenBank/DDBJ databases">
        <title>Comparative genomics of the ectomycorrhizal sister species Rhizopogon vinicolor and Rhizopogon vesiculosus (Basidiomycota: Boletales) reveals a divergence of the mating type B locus.</title>
        <authorList>
            <person name="Mujic A.B."/>
            <person name="Kuo A."/>
            <person name="Tritt A."/>
            <person name="Lipzen A."/>
            <person name="Chen C."/>
            <person name="Johnson J."/>
            <person name="Sharma A."/>
            <person name="Barry K."/>
            <person name="Grigoriev I.V."/>
            <person name="Spatafora J.W."/>
        </authorList>
    </citation>
    <scope>NUCLEOTIDE SEQUENCE [LARGE SCALE GENOMIC DNA]</scope>
    <source>
        <strain evidence="1 2">AM-OR11-056</strain>
    </source>
</reference>
<organism evidence="1 2">
    <name type="scientific">Rhizopogon vesiculosus</name>
    <dbReference type="NCBI Taxonomy" id="180088"/>
    <lineage>
        <taxon>Eukaryota</taxon>
        <taxon>Fungi</taxon>
        <taxon>Dikarya</taxon>
        <taxon>Basidiomycota</taxon>
        <taxon>Agaricomycotina</taxon>
        <taxon>Agaricomycetes</taxon>
        <taxon>Agaricomycetidae</taxon>
        <taxon>Boletales</taxon>
        <taxon>Suillineae</taxon>
        <taxon>Rhizopogonaceae</taxon>
        <taxon>Rhizopogon</taxon>
    </lineage>
</organism>
<dbReference type="Proteomes" id="UP000183567">
    <property type="component" value="Unassembled WGS sequence"/>
</dbReference>
<dbReference type="STRING" id="180088.A0A1J8QA40"/>
<gene>
    <name evidence="1" type="ORF">AZE42_13741</name>
</gene>
<evidence type="ECO:0000313" key="2">
    <source>
        <dbReference type="Proteomes" id="UP000183567"/>
    </source>
</evidence>
<sequence length="241" mass="27033">DQQSVKRWSNHFTTLAKDEAVRKIFRAILEFDIETRQNYALRPHQHNEDEWSHRLQKKKYATLQEEVHRQTEHLLRSSLPDRATAAHSRYEPYDREAHHDAMLGNSKNLILWSFATPVTTLVAANPPSLSTPCASSVDISDIVSQCALKRYRQKVHKHLRNIPPAISADVPMAPRSASPSISTILAAPANEIMQINTSVPFADGQNMVPCCASVSDPSDDDFFLAWTNDLSSSSSTISTRS</sequence>
<evidence type="ECO:0000313" key="1">
    <source>
        <dbReference type="EMBL" id="OJA10481.1"/>
    </source>
</evidence>
<protein>
    <submittedName>
        <fullName evidence="1">Uncharacterized protein</fullName>
    </submittedName>
</protein>
<accession>A0A1J8QA40</accession>
<comment type="caution">
    <text evidence="1">The sequence shown here is derived from an EMBL/GenBank/DDBJ whole genome shotgun (WGS) entry which is preliminary data.</text>
</comment>
<feature type="non-terminal residue" evidence="1">
    <location>
        <position position="1"/>
    </location>
</feature>
<dbReference type="OrthoDB" id="3259848at2759"/>
<keyword evidence="2" id="KW-1185">Reference proteome</keyword>
<dbReference type="AlphaFoldDB" id="A0A1J8QA40"/>
<proteinExistence type="predicted"/>
<dbReference type="EMBL" id="LVVM01005455">
    <property type="protein sequence ID" value="OJA10481.1"/>
    <property type="molecule type" value="Genomic_DNA"/>
</dbReference>